<accession>A0A6J7IVV7</accession>
<reference evidence="1" key="1">
    <citation type="submission" date="2020-05" db="EMBL/GenBank/DDBJ databases">
        <authorList>
            <person name="Chiriac C."/>
            <person name="Salcher M."/>
            <person name="Ghai R."/>
            <person name="Kavagutti S V."/>
        </authorList>
    </citation>
    <scope>NUCLEOTIDE SEQUENCE</scope>
</reference>
<evidence type="ECO:0000313" key="1">
    <source>
        <dbReference type="EMBL" id="CAB4934377.1"/>
    </source>
</evidence>
<sequence length="75" mass="8483">MHEDLISIVDHGDEYRPMHEIRGAHLCTRDRCDHGSGVIDMIDDLRTFVGSWIHIDSALAQASSKDAHSSMRPRN</sequence>
<protein>
    <submittedName>
        <fullName evidence="1">Unannotated protein</fullName>
    </submittedName>
</protein>
<organism evidence="1">
    <name type="scientific">freshwater metagenome</name>
    <dbReference type="NCBI Taxonomy" id="449393"/>
    <lineage>
        <taxon>unclassified sequences</taxon>
        <taxon>metagenomes</taxon>
        <taxon>ecological metagenomes</taxon>
    </lineage>
</organism>
<gene>
    <name evidence="1" type="ORF">UFOPK3733_00868</name>
</gene>
<dbReference type="AlphaFoldDB" id="A0A6J7IVV7"/>
<proteinExistence type="predicted"/>
<dbReference type="EMBL" id="CAFBNC010000034">
    <property type="protein sequence ID" value="CAB4934377.1"/>
    <property type="molecule type" value="Genomic_DNA"/>
</dbReference>
<name>A0A6J7IVV7_9ZZZZ</name>